<dbReference type="InterPro" id="IPR036388">
    <property type="entry name" value="WH-like_DNA-bd_sf"/>
</dbReference>
<accession>A0A172Q8A2</accession>
<evidence type="ECO:0000256" key="1">
    <source>
        <dbReference type="ARBA" id="ARBA00023015"/>
    </source>
</evidence>
<dbReference type="PRINTS" id="PR00035">
    <property type="entry name" value="HTHGNTR"/>
</dbReference>
<dbReference type="SMART" id="SM00895">
    <property type="entry name" value="FCD"/>
    <property type="match status" value="1"/>
</dbReference>
<name>A0A172Q8A2_9STRE</name>
<feature type="domain" description="HTH gntR-type" evidence="4">
    <location>
        <begin position="18"/>
        <end position="85"/>
    </location>
</feature>
<dbReference type="Gene3D" id="1.10.10.10">
    <property type="entry name" value="Winged helix-like DNA-binding domain superfamily/Winged helix DNA-binding domain"/>
    <property type="match status" value="1"/>
</dbReference>
<dbReference type="GO" id="GO:0003700">
    <property type="term" value="F:DNA-binding transcription factor activity"/>
    <property type="evidence" value="ECO:0007669"/>
    <property type="project" value="InterPro"/>
</dbReference>
<sequence length="231" mass="27401">MNPYIEVVKQNFQQSSRKTLKESLYDAFRKTIILREIPAGERINEKEYAEWLNISRTPIRYALQELTKEGLVEHIPKIGTVVKGISISDAYEIFDIRTALDTLATIKAAQLMTAEDFNELKELLEYGNYLDRTDQVDLLLKNFSDFNAFIYDKSQMPRMKNIAETLREYLLYFRDVSIRAAERRHIALEEHWQLYEAMKERDEETIRKVTSRHLDHSLTFIIQEMEKRQID</sequence>
<evidence type="ECO:0000259" key="4">
    <source>
        <dbReference type="PROSITE" id="PS50949"/>
    </source>
</evidence>
<dbReference type="STRING" id="1811193.A0O21_06260"/>
<gene>
    <name evidence="5" type="ORF">A0O21_06260</name>
</gene>
<dbReference type="Gene3D" id="1.20.120.530">
    <property type="entry name" value="GntR ligand-binding domain-like"/>
    <property type="match status" value="1"/>
</dbReference>
<evidence type="ECO:0000313" key="5">
    <source>
        <dbReference type="EMBL" id="AND79652.1"/>
    </source>
</evidence>
<dbReference type="InterPro" id="IPR008920">
    <property type="entry name" value="TF_FadR/GntR_C"/>
</dbReference>
<protein>
    <submittedName>
        <fullName evidence="5">GntR family transcriptional regulator</fullName>
    </submittedName>
</protein>
<keyword evidence="2" id="KW-0238">DNA-binding</keyword>
<dbReference type="CDD" id="cd07377">
    <property type="entry name" value="WHTH_GntR"/>
    <property type="match status" value="1"/>
</dbReference>
<evidence type="ECO:0000256" key="2">
    <source>
        <dbReference type="ARBA" id="ARBA00023125"/>
    </source>
</evidence>
<dbReference type="SMART" id="SM00345">
    <property type="entry name" value="HTH_GNTR"/>
    <property type="match status" value="1"/>
</dbReference>
<keyword evidence="6" id="KW-1185">Reference proteome</keyword>
<dbReference type="OrthoDB" id="9781630at2"/>
<evidence type="ECO:0000256" key="3">
    <source>
        <dbReference type="ARBA" id="ARBA00023163"/>
    </source>
</evidence>
<dbReference type="PROSITE" id="PS50949">
    <property type="entry name" value="HTH_GNTR"/>
    <property type="match status" value="1"/>
</dbReference>
<dbReference type="EMBL" id="CP014699">
    <property type="protein sequence ID" value="AND79652.1"/>
    <property type="molecule type" value="Genomic_DNA"/>
</dbReference>
<dbReference type="InterPro" id="IPR000524">
    <property type="entry name" value="Tscrpt_reg_HTH_GntR"/>
</dbReference>
<proteinExistence type="predicted"/>
<organism evidence="5 6">
    <name type="scientific">Streptococcus pantholopis</name>
    <dbReference type="NCBI Taxonomy" id="1811193"/>
    <lineage>
        <taxon>Bacteria</taxon>
        <taxon>Bacillati</taxon>
        <taxon>Bacillota</taxon>
        <taxon>Bacilli</taxon>
        <taxon>Lactobacillales</taxon>
        <taxon>Streptococcaceae</taxon>
        <taxon>Streptococcus</taxon>
    </lineage>
</organism>
<dbReference type="PANTHER" id="PTHR43537">
    <property type="entry name" value="TRANSCRIPTIONAL REGULATOR, GNTR FAMILY"/>
    <property type="match status" value="1"/>
</dbReference>
<reference evidence="6" key="2">
    <citation type="submission" date="2016-03" db="EMBL/GenBank/DDBJ databases">
        <title>Streptococcus antelopensis sp. nov., isolated from the feces of the Tibetan antelope (Pantholops hodgsonii) in Hoh Xil National Nature Reserve, Qinghai, China.</title>
        <authorList>
            <person name="Bai X."/>
        </authorList>
    </citation>
    <scope>NUCLEOTIDE SEQUENCE [LARGE SCALE GENOMIC DNA]</scope>
    <source>
        <strain evidence="6">TA 26</strain>
    </source>
</reference>
<keyword evidence="3" id="KW-0804">Transcription</keyword>
<dbReference type="PANTHER" id="PTHR43537:SF5">
    <property type="entry name" value="UXU OPERON TRANSCRIPTIONAL REGULATOR"/>
    <property type="match status" value="1"/>
</dbReference>
<keyword evidence="1" id="KW-0805">Transcription regulation</keyword>
<dbReference type="RefSeq" id="WP_067062996.1">
    <property type="nucleotide sequence ID" value="NZ_CP014699.1"/>
</dbReference>
<reference evidence="5 6" key="1">
    <citation type="journal article" date="2016" name="Int. J. Syst. Evol. Microbiol.">
        <title>Streptococcuspantholopis sp. nov., isolated from faeces of the Tibetan antelope (Pantholops hodgsonii).</title>
        <authorList>
            <person name="Bai X."/>
            <person name="Xiong Y."/>
            <person name="Lu S."/>
            <person name="Jin D."/>
            <person name="Lai X."/>
            <person name="Yang J."/>
            <person name="Niu L."/>
            <person name="Hu S."/>
            <person name="Meng X."/>
            <person name="Pu J."/>
            <person name="Ye C."/>
            <person name="Xu J."/>
        </authorList>
    </citation>
    <scope>NUCLEOTIDE SEQUENCE [LARGE SCALE GENOMIC DNA]</scope>
    <source>
        <strain evidence="5 6">TA 26</strain>
    </source>
</reference>
<dbReference type="Pfam" id="PF07729">
    <property type="entry name" value="FCD"/>
    <property type="match status" value="1"/>
</dbReference>
<dbReference type="InterPro" id="IPR011711">
    <property type="entry name" value="GntR_C"/>
</dbReference>
<evidence type="ECO:0000313" key="6">
    <source>
        <dbReference type="Proteomes" id="UP000077317"/>
    </source>
</evidence>
<dbReference type="SUPFAM" id="SSF48008">
    <property type="entry name" value="GntR ligand-binding domain-like"/>
    <property type="match status" value="1"/>
</dbReference>
<dbReference type="InterPro" id="IPR036390">
    <property type="entry name" value="WH_DNA-bd_sf"/>
</dbReference>
<dbReference type="AlphaFoldDB" id="A0A172Q8A2"/>
<dbReference type="GO" id="GO:0003677">
    <property type="term" value="F:DNA binding"/>
    <property type="evidence" value="ECO:0007669"/>
    <property type="project" value="UniProtKB-KW"/>
</dbReference>
<dbReference type="KEGG" id="spat:A0O21_06260"/>
<dbReference type="SUPFAM" id="SSF46785">
    <property type="entry name" value="Winged helix' DNA-binding domain"/>
    <property type="match status" value="1"/>
</dbReference>
<dbReference type="Pfam" id="PF00392">
    <property type="entry name" value="GntR"/>
    <property type="match status" value="1"/>
</dbReference>
<dbReference type="Proteomes" id="UP000077317">
    <property type="component" value="Chromosome"/>
</dbReference>